<evidence type="ECO:0000256" key="7">
    <source>
        <dbReference type="ARBA" id="ARBA00022777"/>
    </source>
</evidence>
<evidence type="ECO:0000256" key="4">
    <source>
        <dbReference type="ARBA" id="ARBA00022527"/>
    </source>
</evidence>
<keyword evidence="6 12" id="KW-0547">Nucleotide-binding</keyword>
<dbReference type="FunFam" id="1.10.510.10:FF:000476">
    <property type="entry name" value="PAS domain-containing protein tyrosine kinase family protein"/>
    <property type="match status" value="1"/>
</dbReference>
<dbReference type="Gene3D" id="3.30.200.20">
    <property type="entry name" value="Phosphorylase Kinase, domain 1"/>
    <property type="match status" value="1"/>
</dbReference>
<dbReference type="InterPro" id="IPR000719">
    <property type="entry name" value="Prot_kinase_dom"/>
</dbReference>
<dbReference type="PROSITE" id="PS00108">
    <property type="entry name" value="PROTEIN_KINASE_ST"/>
    <property type="match status" value="1"/>
</dbReference>
<dbReference type="Proteomes" id="UP000241769">
    <property type="component" value="Unassembled WGS sequence"/>
</dbReference>
<dbReference type="AlphaFoldDB" id="A0A2P6NH37"/>
<keyword evidence="13" id="KW-0812">Transmembrane</keyword>
<dbReference type="PRINTS" id="PR00109">
    <property type="entry name" value="TYRKINASE"/>
</dbReference>
<dbReference type="CDD" id="cd13999">
    <property type="entry name" value="STKc_MAP3K-like"/>
    <property type="match status" value="1"/>
</dbReference>
<keyword evidence="16" id="KW-1185">Reference proteome</keyword>
<dbReference type="InterPro" id="IPR011009">
    <property type="entry name" value="Kinase-like_dom_sf"/>
</dbReference>
<keyword evidence="7" id="KW-0418">Kinase</keyword>
<evidence type="ECO:0000259" key="14">
    <source>
        <dbReference type="PROSITE" id="PS50011"/>
    </source>
</evidence>
<dbReference type="GO" id="GO:0004674">
    <property type="term" value="F:protein serine/threonine kinase activity"/>
    <property type="evidence" value="ECO:0007669"/>
    <property type="project" value="UniProtKB-KW"/>
</dbReference>
<evidence type="ECO:0000256" key="12">
    <source>
        <dbReference type="PROSITE-ProRule" id="PRU10141"/>
    </source>
</evidence>
<feature type="transmembrane region" description="Helical" evidence="13">
    <location>
        <begin position="397"/>
        <end position="418"/>
    </location>
</feature>
<evidence type="ECO:0000256" key="2">
    <source>
        <dbReference type="ARBA" id="ARBA00005843"/>
    </source>
</evidence>
<evidence type="ECO:0000256" key="13">
    <source>
        <dbReference type="SAM" id="Phobius"/>
    </source>
</evidence>
<evidence type="ECO:0000256" key="6">
    <source>
        <dbReference type="ARBA" id="ARBA00022741"/>
    </source>
</evidence>
<dbReference type="GO" id="GO:0004713">
    <property type="term" value="F:protein tyrosine kinase activity"/>
    <property type="evidence" value="ECO:0007669"/>
    <property type="project" value="UniProtKB-ARBA"/>
</dbReference>
<keyword evidence="8 12" id="KW-0067">ATP-binding</keyword>
<dbReference type="InterPro" id="IPR017441">
    <property type="entry name" value="Protein_kinase_ATP_BS"/>
</dbReference>
<dbReference type="Gene3D" id="1.10.510.10">
    <property type="entry name" value="Transferase(Phosphotransferase) domain 1"/>
    <property type="match status" value="1"/>
</dbReference>
<keyword evidence="13" id="KW-1133">Transmembrane helix</keyword>
<feature type="binding site" evidence="12">
    <location>
        <position position="483"/>
    </location>
    <ligand>
        <name>ATP</name>
        <dbReference type="ChEBI" id="CHEBI:30616"/>
    </ligand>
</feature>
<dbReference type="EC" id="2.7.11.1" evidence="3"/>
<gene>
    <name evidence="15" type="ORF">PROFUN_09471</name>
</gene>
<comment type="caution">
    <text evidence="15">The sequence shown here is derived from an EMBL/GenBank/DDBJ whole genome shotgun (WGS) entry which is preliminary data.</text>
</comment>
<evidence type="ECO:0000313" key="15">
    <source>
        <dbReference type="EMBL" id="PRP83259.1"/>
    </source>
</evidence>
<comment type="similarity">
    <text evidence="2">Belongs to the protein kinase superfamily. TKL Ser/Thr protein kinase family.</text>
</comment>
<dbReference type="InterPro" id="IPR008271">
    <property type="entry name" value="Ser/Thr_kinase_AS"/>
</dbReference>
<sequence length="713" mass="79255">MSFSSGDVSRLEAITLILLLSTQMIYGITTSIHLSIYKIAGVYPTSKIIRTQSFVGQNFCGNDPNCNTPFACNNGTGLWNNGSITWKTDENQIVVQITVEVRGKFNCAGEGAIFLHLNNKMIFTQSNRTRSLGGQSGCNCSDCNTSIRYEGPMTNGLSEYYNGKSNTVQISANYTICISDIIVTVNYTDISSLRKGIVLPTCGPLTGGTLTNLYMDVPNATDVPFMCAWKDRGGSIYTTDDLSVSSGGFTCITPPVPHAGDMSMGFYFPFSDYFVPLEIDFITDPFWTFYRQPTLSHITLGSCDKQRDEVMIIGEGFVNGSCRSQICIWKNGPIILQKTTGHVLNSTHYTCDKPATLPPNGSTVAVSVNTEVFTPQTVSYICLGGSDPNEEKTSLPGWLYVLFIFGGATAIAVAILAISQRLLAKRRDGEQRALLAGHLSSDNNHLIYRSIEFSALKCMQRIGKGTFGEVYKGMWNGTEVAIKFLTMSNMNAEFLDDFNKEVSIMRGLRHPNILQFLGACTTMPNVCIVMEYMPLGSLYKILHDDFSEEIDTNLVKRMMLDAARGMNYLHKSQPIIIHRDLKSHNLLVDENWKVKVCDFGLSKILETKSEFSLMTACGTPSWSAPEILRSERYTEKVDIYSFGIVLWECVTREDPYAGMAPYQVVIAVGTKFMRPTVPSDCPPKWAELMKDCWKEDPLARPSFDDIMDRILDL</sequence>
<dbReference type="Pfam" id="PF07714">
    <property type="entry name" value="PK_Tyr_Ser-Thr"/>
    <property type="match status" value="1"/>
</dbReference>
<dbReference type="GO" id="GO:0016020">
    <property type="term" value="C:membrane"/>
    <property type="evidence" value="ECO:0007669"/>
    <property type="project" value="UniProtKB-SubCell"/>
</dbReference>
<keyword evidence="4" id="KW-0723">Serine/threonine-protein kinase</keyword>
<dbReference type="InterPro" id="IPR001245">
    <property type="entry name" value="Ser-Thr/Tyr_kinase_cat_dom"/>
</dbReference>
<dbReference type="FunFam" id="3.30.200.20:FF:000060">
    <property type="entry name" value="Serine/threonine-protein kinase isoform 1"/>
    <property type="match status" value="1"/>
</dbReference>
<evidence type="ECO:0000256" key="8">
    <source>
        <dbReference type="ARBA" id="ARBA00022840"/>
    </source>
</evidence>
<dbReference type="PANTHER" id="PTHR44329">
    <property type="entry name" value="SERINE/THREONINE-PROTEIN KINASE TNNI3K-RELATED"/>
    <property type="match status" value="1"/>
</dbReference>
<dbReference type="SMART" id="SM00220">
    <property type="entry name" value="S_TKc"/>
    <property type="match status" value="1"/>
</dbReference>
<organism evidence="15 16">
    <name type="scientific">Planoprotostelium fungivorum</name>
    <dbReference type="NCBI Taxonomy" id="1890364"/>
    <lineage>
        <taxon>Eukaryota</taxon>
        <taxon>Amoebozoa</taxon>
        <taxon>Evosea</taxon>
        <taxon>Variosea</taxon>
        <taxon>Cavosteliida</taxon>
        <taxon>Cavosteliaceae</taxon>
        <taxon>Planoprotostelium</taxon>
    </lineage>
</organism>
<evidence type="ECO:0000256" key="3">
    <source>
        <dbReference type="ARBA" id="ARBA00012513"/>
    </source>
</evidence>
<evidence type="ECO:0000256" key="10">
    <source>
        <dbReference type="ARBA" id="ARBA00047899"/>
    </source>
</evidence>
<dbReference type="SUPFAM" id="SSF56112">
    <property type="entry name" value="Protein kinase-like (PK-like)"/>
    <property type="match status" value="1"/>
</dbReference>
<comment type="catalytic activity">
    <reaction evidence="11">
        <text>L-seryl-[protein] + ATP = O-phospho-L-seryl-[protein] + ADP + H(+)</text>
        <dbReference type="Rhea" id="RHEA:17989"/>
        <dbReference type="Rhea" id="RHEA-COMP:9863"/>
        <dbReference type="Rhea" id="RHEA-COMP:11604"/>
        <dbReference type="ChEBI" id="CHEBI:15378"/>
        <dbReference type="ChEBI" id="CHEBI:29999"/>
        <dbReference type="ChEBI" id="CHEBI:30616"/>
        <dbReference type="ChEBI" id="CHEBI:83421"/>
        <dbReference type="ChEBI" id="CHEBI:456216"/>
        <dbReference type="EC" id="2.7.11.1"/>
    </reaction>
</comment>
<protein>
    <recommendedName>
        <fullName evidence="3">non-specific serine/threonine protein kinase</fullName>
        <ecNumber evidence="3">2.7.11.1</ecNumber>
    </recommendedName>
</protein>
<keyword evidence="9 13" id="KW-0472">Membrane</keyword>
<dbReference type="InParanoid" id="A0A2P6NH37"/>
<evidence type="ECO:0000256" key="9">
    <source>
        <dbReference type="ARBA" id="ARBA00023136"/>
    </source>
</evidence>
<accession>A0A2P6NH37</accession>
<dbReference type="EMBL" id="MDYQ01000086">
    <property type="protein sequence ID" value="PRP83259.1"/>
    <property type="molecule type" value="Genomic_DNA"/>
</dbReference>
<name>A0A2P6NH37_9EUKA</name>
<evidence type="ECO:0000256" key="11">
    <source>
        <dbReference type="ARBA" id="ARBA00048679"/>
    </source>
</evidence>
<dbReference type="PANTHER" id="PTHR44329:SF298">
    <property type="entry name" value="MIXED LINEAGE KINASE DOMAIN-LIKE PROTEIN"/>
    <property type="match status" value="1"/>
</dbReference>
<evidence type="ECO:0000256" key="5">
    <source>
        <dbReference type="ARBA" id="ARBA00022679"/>
    </source>
</evidence>
<evidence type="ECO:0000313" key="16">
    <source>
        <dbReference type="Proteomes" id="UP000241769"/>
    </source>
</evidence>
<dbReference type="InterPro" id="IPR051681">
    <property type="entry name" value="Ser/Thr_Kinases-Pseudokinases"/>
</dbReference>
<dbReference type="STRING" id="1890364.A0A2P6NH37"/>
<comment type="catalytic activity">
    <reaction evidence="10">
        <text>L-threonyl-[protein] + ATP = O-phospho-L-threonyl-[protein] + ADP + H(+)</text>
        <dbReference type="Rhea" id="RHEA:46608"/>
        <dbReference type="Rhea" id="RHEA-COMP:11060"/>
        <dbReference type="Rhea" id="RHEA-COMP:11605"/>
        <dbReference type="ChEBI" id="CHEBI:15378"/>
        <dbReference type="ChEBI" id="CHEBI:30013"/>
        <dbReference type="ChEBI" id="CHEBI:30616"/>
        <dbReference type="ChEBI" id="CHEBI:61977"/>
        <dbReference type="ChEBI" id="CHEBI:456216"/>
        <dbReference type="EC" id="2.7.11.1"/>
    </reaction>
</comment>
<dbReference type="OrthoDB" id="4062651at2759"/>
<dbReference type="PROSITE" id="PS00107">
    <property type="entry name" value="PROTEIN_KINASE_ATP"/>
    <property type="match status" value="1"/>
</dbReference>
<feature type="domain" description="Protein kinase" evidence="14">
    <location>
        <begin position="456"/>
        <end position="713"/>
    </location>
</feature>
<dbReference type="GO" id="GO:0005524">
    <property type="term" value="F:ATP binding"/>
    <property type="evidence" value="ECO:0007669"/>
    <property type="project" value="UniProtKB-UniRule"/>
</dbReference>
<evidence type="ECO:0000256" key="1">
    <source>
        <dbReference type="ARBA" id="ARBA00004370"/>
    </source>
</evidence>
<comment type="subcellular location">
    <subcellularLocation>
        <location evidence="1">Membrane</location>
    </subcellularLocation>
</comment>
<reference evidence="15 16" key="1">
    <citation type="journal article" date="2018" name="Genome Biol. Evol.">
        <title>Multiple Roots of Fruiting Body Formation in Amoebozoa.</title>
        <authorList>
            <person name="Hillmann F."/>
            <person name="Forbes G."/>
            <person name="Novohradska S."/>
            <person name="Ferling I."/>
            <person name="Riege K."/>
            <person name="Groth M."/>
            <person name="Westermann M."/>
            <person name="Marz M."/>
            <person name="Spaller T."/>
            <person name="Winckler T."/>
            <person name="Schaap P."/>
            <person name="Glockner G."/>
        </authorList>
    </citation>
    <scope>NUCLEOTIDE SEQUENCE [LARGE SCALE GENOMIC DNA]</scope>
    <source>
        <strain evidence="15 16">Jena</strain>
    </source>
</reference>
<dbReference type="PROSITE" id="PS50011">
    <property type="entry name" value="PROTEIN_KINASE_DOM"/>
    <property type="match status" value="1"/>
</dbReference>
<keyword evidence="5" id="KW-0808">Transferase</keyword>
<proteinExistence type="inferred from homology"/>